<dbReference type="RefSeq" id="WP_080843390.1">
    <property type="nucleotide sequence ID" value="NZ_LT009726.1"/>
</dbReference>
<reference evidence="2" key="1">
    <citation type="submission" date="2016-01" db="EMBL/GenBank/DDBJ databases">
        <authorList>
            <person name="Regsiter A."/>
            <person name="william w."/>
        </authorList>
    </citation>
    <scope>NUCLEOTIDE SEQUENCE [LARGE SCALE GENOMIC DNA]</scope>
    <source>
        <strain evidence="2">CFBP 6623</strain>
    </source>
</reference>
<keyword evidence="2" id="KW-1185">Reference proteome</keyword>
<dbReference type="Proteomes" id="UP000191988">
    <property type="component" value="Unassembled WGS sequence"/>
</dbReference>
<evidence type="ECO:0000313" key="2">
    <source>
        <dbReference type="Proteomes" id="UP000191988"/>
    </source>
</evidence>
<accession>A0A1S7SBD4</accession>
<dbReference type="AlphaFoldDB" id="A0A1S7SBD4"/>
<name>A0A1S7SBD4_9HYPH</name>
<organism evidence="1 2">
    <name type="scientific">Agrobacterium tomkonis CFBP 6623</name>
    <dbReference type="NCBI Taxonomy" id="1183432"/>
    <lineage>
        <taxon>Bacteria</taxon>
        <taxon>Pseudomonadati</taxon>
        <taxon>Pseudomonadota</taxon>
        <taxon>Alphaproteobacteria</taxon>
        <taxon>Hyphomicrobiales</taxon>
        <taxon>Rhizobiaceae</taxon>
        <taxon>Rhizobium/Agrobacterium group</taxon>
        <taxon>Agrobacterium</taxon>
        <taxon>Agrobacterium tumefaciens complex</taxon>
    </lineage>
</organism>
<proteinExistence type="predicted"/>
<protein>
    <submittedName>
        <fullName evidence="1">Uncharacterized protein</fullName>
    </submittedName>
</protein>
<evidence type="ECO:0000313" key="1">
    <source>
        <dbReference type="EMBL" id="CUX65923.1"/>
    </source>
</evidence>
<dbReference type="EMBL" id="FBWK01000073">
    <property type="protein sequence ID" value="CUX65923.1"/>
    <property type="molecule type" value="Genomic_DNA"/>
</dbReference>
<gene>
    <name evidence="1" type="ORF">AGR3A_pb0036</name>
</gene>
<sequence length="122" mass="14012">MKWWPGRDMPNLRAMGDRARDALKAYEVAEAVYSEYRKERDALEVRYRSLIGRWWGEYEAGHLSPMDRYSVERELAAISTGIVELVQPMHHARVALEVAQQEIRAVLQAAGFALPPDDLTKL</sequence>